<proteinExistence type="predicted"/>
<sequence length="146" mass="16093">MITYCVLAKTTSPTIGMCAPTNTTTVKPYFHLHPSGGRRHSRLLAGTPAVSGPFEVPPKKETCSECRKVGLNSAEHMRVATRYHHHWIHLGFPGGEAARKALADGDNGDEDQEEEWSGFSDAEEEGDEEDSEQDEEDQEEEKNPPG</sequence>
<gene>
    <name evidence="2" type="ORF">FN846DRAFT_902351</name>
</gene>
<evidence type="ECO:0000313" key="3">
    <source>
        <dbReference type="Proteomes" id="UP000326924"/>
    </source>
</evidence>
<keyword evidence="3" id="KW-1185">Reference proteome</keyword>
<organism evidence="2 3">
    <name type="scientific">Sphaerosporella brunnea</name>
    <dbReference type="NCBI Taxonomy" id="1250544"/>
    <lineage>
        <taxon>Eukaryota</taxon>
        <taxon>Fungi</taxon>
        <taxon>Dikarya</taxon>
        <taxon>Ascomycota</taxon>
        <taxon>Pezizomycotina</taxon>
        <taxon>Pezizomycetes</taxon>
        <taxon>Pezizales</taxon>
        <taxon>Pyronemataceae</taxon>
        <taxon>Sphaerosporella</taxon>
    </lineage>
</organism>
<name>A0A5J5F9K4_9PEZI</name>
<reference evidence="2 3" key="1">
    <citation type="submission" date="2019-09" db="EMBL/GenBank/DDBJ databases">
        <title>Draft genome of the ectomycorrhizal ascomycete Sphaerosporella brunnea.</title>
        <authorList>
            <consortium name="DOE Joint Genome Institute"/>
            <person name="Benucci G.M."/>
            <person name="Marozzi G."/>
            <person name="Antonielli L."/>
            <person name="Sanchez S."/>
            <person name="Marco P."/>
            <person name="Wang X."/>
            <person name="Falini L.B."/>
            <person name="Barry K."/>
            <person name="Haridas S."/>
            <person name="Lipzen A."/>
            <person name="Labutti K."/>
            <person name="Grigoriev I.V."/>
            <person name="Murat C."/>
            <person name="Martin F."/>
            <person name="Albertini E."/>
            <person name="Donnini D."/>
            <person name="Bonito G."/>
        </authorList>
    </citation>
    <scope>NUCLEOTIDE SEQUENCE [LARGE SCALE GENOMIC DNA]</scope>
    <source>
        <strain evidence="2 3">Sb_GMNB300</strain>
    </source>
</reference>
<comment type="caution">
    <text evidence="2">The sequence shown here is derived from an EMBL/GenBank/DDBJ whole genome shotgun (WGS) entry which is preliminary data.</text>
</comment>
<evidence type="ECO:0000256" key="1">
    <source>
        <dbReference type="SAM" id="MobiDB-lite"/>
    </source>
</evidence>
<evidence type="ECO:0000313" key="2">
    <source>
        <dbReference type="EMBL" id="KAA8914060.1"/>
    </source>
</evidence>
<feature type="compositionally biased region" description="Acidic residues" evidence="1">
    <location>
        <begin position="106"/>
        <end position="140"/>
    </location>
</feature>
<protein>
    <submittedName>
        <fullName evidence="2">Uncharacterized protein</fullName>
    </submittedName>
</protein>
<dbReference type="EMBL" id="VXIS01000009">
    <property type="protein sequence ID" value="KAA8914060.1"/>
    <property type="molecule type" value="Genomic_DNA"/>
</dbReference>
<accession>A0A5J5F9K4</accession>
<dbReference type="AlphaFoldDB" id="A0A5J5F9K4"/>
<dbReference type="Proteomes" id="UP000326924">
    <property type="component" value="Unassembled WGS sequence"/>
</dbReference>
<feature type="region of interest" description="Disordered" evidence="1">
    <location>
        <begin position="98"/>
        <end position="146"/>
    </location>
</feature>
<dbReference type="InParanoid" id="A0A5J5F9K4"/>